<dbReference type="Pfam" id="PF19420">
    <property type="entry name" value="DDAH_eukar"/>
    <property type="match status" value="1"/>
</dbReference>
<evidence type="ECO:0008006" key="3">
    <source>
        <dbReference type="Google" id="ProtNLM"/>
    </source>
</evidence>
<dbReference type="NCBIfam" id="NF046062">
    <property type="entry name" value="citrull_CtlX"/>
    <property type="match status" value="1"/>
</dbReference>
<dbReference type="RefSeq" id="WP_085275480.1">
    <property type="nucleotide sequence ID" value="NZ_FXAG01000004.1"/>
</dbReference>
<dbReference type="AlphaFoldDB" id="A0A1Y6BF34"/>
<dbReference type="PANTHER" id="PTHR43224:SF1">
    <property type="entry name" value="AMIDINOTRANSFERASE"/>
    <property type="match status" value="1"/>
</dbReference>
<gene>
    <name evidence="1" type="ORF">SAMN02745746_01161</name>
</gene>
<evidence type="ECO:0000313" key="1">
    <source>
        <dbReference type="EMBL" id="SMF07969.1"/>
    </source>
</evidence>
<dbReference type="PIRSF" id="PIRSF028188">
    <property type="entry name" value="Amdntrnsf_FN0238"/>
    <property type="match status" value="1"/>
</dbReference>
<keyword evidence="2" id="KW-1185">Reference proteome</keyword>
<dbReference type="PANTHER" id="PTHR43224">
    <property type="entry name" value="AMIDINOTRANSFERASE"/>
    <property type="match status" value="1"/>
</dbReference>
<dbReference type="Proteomes" id="UP000192920">
    <property type="component" value="Unassembled WGS sequence"/>
</dbReference>
<accession>A0A1Y6BF34</accession>
<reference evidence="2" key="1">
    <citation type="submission" date="2017-04" db="EMBL/GenBank/DDBJ databases">
        <authorList>
            <person name="Varghese N."/>
            <person name="Submissions S."/>
        </authorList>
    </citation>
    <scope>NUCLEOTIDE SEQUENCE [LARGE SCALE GENOMIC DNA]</scope>
    <source>
        <strain evidence="2">DSM 22618</strain>
    </source>
</reference>
<organism evidence="1 2">
    <name type="scientific">Pseudogulbenkiania subflava DSM 22618</name>
    <dbReference type="NCBI Taxonomy" id="1123014"/>
    <lineage>
        <taxon>Bacteria</taxon>
        <taxon>Pseudomonadati</taxon>
        <taxon>Pseudomonadota</taxon>
        <taxon>Betaproteobacteria</taxon>
        <taxon>Neisseriales</taxon>
        <taxon>Chromobacteriaceae</taxon>
        <taxon>Pseudogulbenkiania</taxon>
    </lineage>
</organism>
<name>A0A1Y6BF34_9NEIS</name>
<dbReference type="Gene3D" id="3.75.10.10">
    <property type="entry name" value="L-arginine/glycine Amidinotransferase, Chain A"/>
    <property type="match status" value="1"/>
</dbReference>
<dbReference type="InterPro" id="IPR014541">
    <property type="entry name" value="Amdntrnsf_FN0238"/>
</dbReference>
<sequence>MQTTSTILMIRPARFLSNPQTSASNAFQKSDIDHREAQQNALAEFDAYVGELRRCGVDVLVIDDTVEPHTPDSIFPNNWISLHADGKVLLYPMEAPNRRLERCNKVLEKIKQEFAVEEVIDLSGFERAGQFHEGTGTMIFDHDKKMAYVCFSSRSSERVMKAVSETIGYQSFWFHAVDRHGKPIYHTNVMMCVGKTLAVVCLESIRDQNERTALVQALTASGKEIIDISYDQLEHFAGNMLELASRDGEPVFALSSQAWSSLTPEQQTAISSYAKLALAPIDTIERLGGGGARCMIAEIFLPHRAN</sequence>
<dbReference type="EMBL" id="FXAG01000004">
    <property type="protein sequence ID" value="SMF07969.1"/>
    <property type="molecule type" value="Genomic_DNA"/>
</dbReference>
<evidence type="ECO:0000313" key="2">
    <source>
        <dbReference type="Proteomes" id="UP000192920"/>
    </source>
</evidence>
<protein>
    <recommendedName>
        <fullName evidence="3">Amidinotransferase</fullName>
    </recommendedName>
</protein>
<proteinExistence type="predicted"/>
<dbReference type="SUPFAM" id="SSF55909">
    <property type="entry name" value="Pentein"/>
    <property type="match status" value="1"/>
</dbReference>